<accession>A0AAN0RFJ8</accession>
<dbReference type="GO" id="GO:0005886">
    <property type="term" value="C:plasma membrane"/>
    <property type="evidence" value="ECO:0007669"/>
    <property type="project" value="UniProtKB-SubCell"/>
</dbReference>
<dbReference type="PROSITE" id="PS50850">
    <property type="entry name" value="MFS"/>
    <property type="match status" value="1"/>
</dbReference>
<feature type="transmembrane region" description="Helical" evidence="8">
    <location>
        <begin position="85"/>
        <end position="105"/>
    </location>
</feature>
<name>A0AAN0RFJ8_9PROT</name>
<evidence type="ECO:0000313" key="11">
    <source>
        <dbReference type="Proteomes" id="UP000019438"/>
    </source>
</evidence>
<keyword evidence="4 8" id="KW-0812">Transmembrane</keyword>
<feature type="transmembrane region" description="Helical" evidence="8">
    <location>
        <begin position="469"/>
        <end position="489"/>
    </location>
</feature>
<dbReference type="GO" id="GO:0022857">
    <property type="term" value="F:transmembrane transporter activity"/>
    <property type="evidence" value="ECO:0007669"/>
    <property type="project" value="InterPro"/>
</dbReference>
<keyword evidence="5 8" id="KW-1133">Transmembrane helix</keyword>
<feature type="transmembrane region" description="Helical" evidence="8">
    <location>
        <begin position="199"/>
        <end position="220"/>
    </location>
</feature>
<comment type="subcellular location">
    <subcellularLocation>
        <location evidence="1">Cell membrane</location>
        <topology evidence="1">Multi-pass membrane protein</topology>
    </subcellularLocation>
</comment>
<feature type="transmembrane region" description="Helical" evidence="8">
    <location>
        <begin position="367"/>
        <end position="385"/>
    </location>
</feature>
<protein>
    <submittedName>
        <fullName evidence="10">Multidrug resistance protein B</fullName>
    </submittedName>
</protein>
<dbReference type="AlphaFoldDB" id="A0AAN0RFJ8"/>
<reference evidence="11" key="1">
    <citation type="submission" date="2012-06" db="EMBL/GenBank/DDBJ databases">
        <title>Genome analysis of multiple Granulibacter bethesdensis isolates demonstrates substantial genome diversity.</title>
        <authorList>
            <person name="Greenberg D.E."/>
            <person name="Porcella S.F."/>
            <person name="Zarember K."/>
            <person name="Zelazny A.M."/>
            <person name="Bruno D."/>
            <person name="Martens C."/>
            <person name="Barbian K.D."/>
            <person name="Jaske E."/>
            <person name="Holland S.M."/>
        </authorList>
    </citation>
    <scope>NUCLEOTIDE SEQUENCE [LARGE SCALE GENOMIC DNA]</scope>
    <source>
        <strain evidence="11">CGDNIH3</strain>
    </source>
</reference>
<keyword evidence="3" id="KW-1003">Cell membrane</keyword>
<dbReference type="PANTHER" id="PTHR42718">
    <property type="entry name" value="MAJOR FACILITATOR SUPERFAMILY MULTIDRUG TRANSPORTER MFSC"/>
    <property type="match status" value="1"/>
</dbReference>
<dbReference type="Gene3D" id="1.20.1720.10">
    <property type="entry name" value="Multidrug resistance protein D"/>
    <property type="match status" value="1"/>
</dbReference>
<feature type="transmembrane region" description="Helical" evidence="8">
    <location>
        <begin position="48"/>
        <end position="73"/>
    </location>
</feature>
<evidence type="ECO:0000313" key="10">
    <source>
        <dbReference type="EMBL" id="AHJ64023.1"/>
    </source>
</evidence>
<proteinExistence type="predicted"/>
<feature type="transmembrane region" description="Helical" evidence="8">
    <location>
        <begin position="171"/>
        <end position="193"/>
    </location>
</feature>
<evidence type="ECO:0000256" key="7">
    <source>
        <dbReference type="SAM" id="MobiDB-lite"/>
    </source>
</evidence>
<dbReference type="EMBL" id="CP003181">
    <property type="protein sequence ID" value="AHJ64023.1"/>
    <property type="molecule type" value="Genomic_DNA"/>
</dbReference>
<evidence type="ECO:0000256" key="1">
    <source>
        <dbReference type="ARBA" id="ARBA00004651"/>
    </source>
</evidence>
<feature type="transmembrane region" description="Helical" evidence="8">
    <location>
        <begin position="300"/>
        <end position="325"/>
    </location>
</feature>
<dbReference type="InterPro" id="IPR036259">
    <property type="entry name" value="MFS_trans_sf"/>
</dbReference>
<organism evidence="10 11">
    <name type="scientific">Granulibacter bethesdensis</name>
    <dbReference type="NCBI Taxonomy" id="364410"/>
    <lineage>
        <taxon>Bacteria</taxon>
        <taxon>Pseudomonadati</taxon>
        <taxon>Pseudomonadota</taxon>
        <taxon>Alphaproteobacteria</taxon>
        <taxon>Acetobacterales</taxon>
        <taxon>Acetobacteraceae</taxon>
        <taxon>Granulibacter</taxon>
    </lineage>
</organism>
<evidence type="ECO:0000256" key="8">
    <source>
        <dbReference type="SAM" id="Phobius"/>
    </source>
</evidence>
<feature type="transmembrane region" description="Helical" evidence="8">
    <location>
        <begin position="257"/>
        <end position="279"/>
    </location>
</feature>
<dbReference type="Proteomes" id="UP000019438">
    <property type="component" value="Chromosome"/>
</dbReference>
<feature type="transmembrane region" description="Helical" evidence="8">
    <location>
        <begin position="337"/>
        <end position="355"/>
    </location>
</feature>
<evidence type="ECO:0000256" key="3">
    <source>
        <dbReference type="ARBA" id="ARBA00022475"/>
    </source>
</evidence>
<dbReference type="Pfam" id="PF07690">
    <property type="entry name" value="MFS_1"/>
    <property type="match status" value="1"/>
</dbReference>
<feature type="transmembrane region" description="Helical" evidence="8">
    <location>
        <begin position="112"/>
        <end position="132"/>
    </location>
</feature>
<evidence type="ECO:0000256" key="2">
    <source>
        <dbReference type="ARBA" id="ARBA00022448"/>
    </source>
</evidence>
<keyword evidence="6 8" id="KW-0472">Membrane</keyword>
<feature type="transmembrane region" description="Helical" evidence="8">
    <location>
        <begin position="391"/>
        <end position="416"/>
    </location>
</feature>
<keyword evidence="2" id="KW-0813">Transport</keyword>
<dbReference type="InterPro" id="IPR011701">
    <property type="entry name" value="MFS"/>
</dbReference>
<feature type="region of interest" description="Disordered" evidence="7">
    <location>
        <begin position="19"/>
        <end position="38"/>
    </location>
</feature>
<evidence type="ECO:0000256" key="4">
    <source>
        <dbReference type="ARBA" id="ARBA00022692"/>
    </source>
</evidence>
<feature type="domain" description="Major facilitator superfamily (MFS) profile" evidence="9">
    <location>
        <begin position="47"/>
        <end position="493"/>
    </location>
</feature>
<sequence>MSANVRCWSAVPRVRMTEDSARSGARNGARNDAGSGDRVVTTSSRVTAMIVACALFMQNVDGTVIATALPAMARQFGVPVVHMSMALTAYLLSLAVFISASGWVADRFGARNVFRAAIGIFTLGSVLCGYSTTLGMLVASRVLQGLGGAMMVPVGRLVLLRTVPKQQLVNAMAWVTIPALVGPVVGPPLGGLIVQYASWPWVFDINIPVGLLGILMVTLHVPDVRAPDPGPFDARGLILSGGAVALLMASMETVGRGVVLPWVTLLLAMAGLLCAVVYLGHARGRQRPVLDPGLLRLPTFRVSVISGTLFRISAGAFPFLLPLMLQVGFEMTPLKSGAITLASAVGALAMKAVAARALRQWGFRDTLFWNGIGSAVLVALVAALRPSWPLVLVYGLLLPAGFLRSLQFTAYNALAYAEVGPGRMSAATSLYSTIQQLSLTIGVSAGAGALEMAMAIHGRTQPGLADFSVAFLLIGAIALLAAPTALGMARTAGAEMSGAGKR</sequence>
<dbReference type="Gene3D" id="1.20.1250.20">
    <property type="entry name" value="MFS general substrate transporter like domains"/>
    <property type="match status" value="1"/>
</dbReference>
<dbReference type="KEGG" id="gbc:GbCGDNIH3_2127"/>
<dbReference type="InterPro" id="IPR020846">
    <property type="entry name" value="MFS_dom"/>
</dbReference>
<evidence type="ECO:0000256" key="5">
    <source>
        <dbReference type="ARBA" id="ARBA00022989"/>
    </source>
</evidence>
<evidence type="ECO:0000256" key="6">
    <source>
        <dbReference type="ARBA" id="ARBA00023136"/>
    </source>
</evidence>
<evidence type="ECO:0000259" key="9">
    <source>
        <dbReference type="PROSITE" id="PS50850"/>
    </source>
</evidence>
<dbReference type="SUPFAM" id="SSF103473">
    <property type="entry name" value="MFS general substrate transporter"/>
    <property type="match status" value="1"/>
</dbReference>
<gene>
    <name evidence="10" type="ORF">GbCGDNIH3_2127</name>
</gene>
<dbReference type="PANTHER" id="PTHR42718:SF46">
    <property type="entry name" value="BLR6921 PROTEIN"/>
    <property type="match status" value="1"/>
</dbReference>